<gene>
    <name evidence="1" type="ORF">COX77_02200</name>
</gene>
<organism evidence="1 2">
    <name type="scientific">Candidatus Komeilibacteria bacterium CG_4_10_14_0_2_um_filter_37_10</name>
    <dbReference type="NCBI Taxonomy" id="1974470"/>
    <lineage>
        <taxon>Bacteria</taxon>
        <taxon>Candidatus Komeiliibacteriota</taxon>
    </lineage>
</organism>
<proteinExistence type="predicted"/>
<reference evidence="2" key="1">
    <citation type="submission" date="2017-09" db="EMBL/GenBank/DDBJ databases">
        <title>Depth-based differentiation of microbial function through sediment-hosted aquifers and enrichment of novel symbionts in the deep terrestrial subsurface.</title>
        <authorList>
            <person name="Probst A.J."/>
            <person name="Ladd B."/>
            <person name="Jarett J.K."/>
            <person name="Geller-Mcgrath D.E."/>
            <person name="Sieber C.M.K."/>
            <person name="Emerson J.B."/>
            <person name="Anantharaman K."/>
            <person name="Thomas B.C."/>
            <person name="Malmstrom R."/>
            <person name="Stieglmeier M."/>
            <person name="Klingl A."/>
            <person name="Woyke T."/>
            <person name="Ryan C.M."/>
            <person name="Banfield J.F."/>
        </authorList>
    </citation>
    <scope>NUCLEOTIDE SEQUENCE [LARGE SCALE GENOMIC DNA]</scope>
</reference>
<evidence type="ECO:0000313" key="1">
    <source>
        <dbReference type="EMBL" id="PIZ99208.1"/>
    </source>
</evidence>
<name>A0A2M7VF99_9BACT</name>
<accession>A0A2M7VF99</accession>
<comment type="caution">
    <text evidence="1">The sequence shown here is derived from an EMBL/GenBank/DDBJ whole genome shotgun (WGS) entry which is preliminary data.</text>
</comment>
<dbReference type="Proteomes" id="UP000230405">
    <property type="component" value="Unassembled WGS sequence"/>
</dbReference>
<dbReference type="EMBL" id="PFPO01000042">
    <property type="protein sequence ID" value="PIZ99208.1"/>
    <property type="molecule type" value="Genomic_DNA"/>
</dbReference>
<sequence length="207" mass="24076">MKRIILILSFFAINNYSQIIDLSDKEQFQKIIVLTKTMLEQTTTVSIDSTGKRYLDLTTEIDQDAWQQKFLEQLRNQNAWRTKDLLWGLSKSAVSGVGLGVLESHAFGYRYPHLKSGGLKDYLTMNTAGDGVFTKFWHPNKIGRSFNDIFDRSAYLQLKTYFNGKWYWAYACHFTIKNIVSTLVRDWAKYGDAFYSFQIDLIVPTEF</sequence>
<evidence type="ECO:0000313" key="2">
    <source>
        <dbReference type="Proteomes" id="UP000230405"/>
    </source>
</evidence>
<protein>
    <submittedName>
        <fullName evidence="1">Uncharacterized protein</fullName>
    </submittedName>
</protein>
<dbReference type="AlphaFoldDB" id="A0A2M7VF99"/>